<evidence type="ECO:0000313" key="3">
    <source>
        <dbReference type="EMBL" id="VDH96046.1"/>
    </source>
</evidence>
<dbReference type="Proteomes" id="UP000596742">
    <property type="component" value="Unassembled WGS sequence"/>
</dbReference>
<dbReference type="AlphaFoldDB" id="A0A8B6BVE7"/>
<dbReference type="OrthoDB" id="6046771at2759"/>
<accession>A0A8B6BVE7</accession>
<feature type="region of interest" description="Disordered" evidence="1">
    <location>
        <begin position="160"/>
        <end position="193"/>
    </location>
</feature>
<evidence type="ECO:0000313" key="4">
    <source>
        <dbReference type="Proteomes" id="UP000596742"/>
    </source>
</evidence>
<name>A0A8B6BVE7_MYTGA</name>
<comment type="caution">
    <text evidence="3">The sequence shown here is derived from an EMBL/GenBank/DDBJ whole genome shotgun (WGS) entry which is preliminary data.</text>
</comment>
<evidence type="ECO:0000259" key="2">
    <source>
        <dbReference type="Pfam" id="PF16026"/>
    </source>
</evidence>
<sequence length="485" mass="56558">MIEPTHQAFQDIQKLDNFLTKCNLLFEDPYVDEHPSHNDAVVARRSISYVDEFFRQRGFTNVQSKWLREVTNVAEGEDWSRVSRYIKDANNEFMGFNRVYSDIMRQVEKEASYSKLTNQQNGKHENQLDTRLSKIDEAPSRLTDETRYMSPQMVQYVKTTHNDRKNYNRSQSGANETHTRQQETPDVYASHSHRKEHYAGNQQGVMDEELRSQLRLALDKLEDSNTEETTLKDPEVIASERLEQEEEFKRRGEQASKALHDNNPNITDLSDINRPSKIAERFSNLYDDLWTDACEELTKFYRQEHHSERICILDLATILKATFEYSSKHVDTQIERIAHQTREMMLDPCSDRQQETDSNDPFRHDKTLGQYALICIKDTADLSVPALQKNFMVHAFPSSKVTSNITKLSSVKKYTERCIELTWLMNVQDPSMVLLWPDMVSPDNLTDIFRYYTATGTVLDHEVWPALLLYKDGPMVVKGVAKFRN</sequence>
<reference evidence="3" key="1">
    <citation type="submission" date="2018-11" db="EMBL/GenBank/DDBJ databases">
        <authorList>
            <person name="Alioto T."/>
            <person name="Alioto T."/>
        </authorList>
    </citation>
    <scope>NUCLEOTIDE SEQUENCE</scope>
</reference>
<dbReference type="EMBL" id="UYJE01000755">
    <property type="protein sequence ID" value="VDH96046.1"/>
    <property type="molecule type" value="Genomic_DNA"/>
</dbReference>
<dbReference type="Pfam" id="PF16026">
    <property type="entry name" value="MIEAP"/>
    <property type="match status" value="1"/>
</dbReference>
<protein>
    <recommendedName>
        <fullName evidence="2">Mitochondria-eating protein C-terminal domain-containing protein</fullName>
    </recommendedName>
</protein>
<gene>
    <name evidence="3" type="ORF">MGAL_10B086642</name>
</gene>
<organism evidence="3 4">
    <name type="scientific">Mytilus galloprovincialis</name>
    <name type="common">Mediterranean mussel</name>
    <dbReference type="NCBI Taxonomy" id="29158"/>
    <lineage>
        <taxon>Eukaryota</taxon>
        <taxon>Metazoa</taxon>
        <taxon>Spiralia</taxon>
        <taxon>Lophotrochozoa</taxon>
        <taxon>Mollusca</taxon>
        <taxon>Bivalvia</taxon>
        <taxon>Autobranchia</taxon>
        <taxon>Pteriomorphia</taxon>
        <taxon>Mytilida</taxon>
        <taxon>Mytiloidea</taxon>
        <taxon>Mytilidae</taxon>
        <taxon>Mytilinae</taxon>
        <taxon>Mytilus</taxon>
    </lineage>
</organism>
<keyword evidence="4" id="KW-1185">Reference proteome</keyword>
<feature type="domain" description="Mitochondria-eating protein C-terminal" evidence="2">
    <location>
        <begin position="274"/>
        <end position="481"/>
    </location>
</feature>
<dbReference type="InterPro" id="IPR031981">
    <property type="entry name" value="MIEAP_C"/>
</dbReference>
<evidence type="ECO:0000256" key="1">
    <source>
        <dbReference type="SAM" id="MobiDB-lite"/>
    </source>
</evidence>
<proteinExistence type="predicted"/>